<feature type="chain" id="PRO_5046572168" evidence="1">
    <location>
        <begin position="30"/>
        <end position="234"/>
    </location>
</feature>
<organism evidence="2 3">
    <name type="scientific">Paenibacillus segetis</name>
    <dbReference type="NCBI Taxonomy" id="1325360"/>
    <lineage>
        <taxon>Bacteria</taxon>
        <taxon>Bacillati</taxon>
        <taxon>Bacillota</taxon>
        <taxon>Bacilli</taxon>
        <taxon>Bacillales</taxon>
        <taxon>Paenibacillaceae</taxon>
        <taxon>Paenibacillus</taxon>
    </lineage>
</organism>
<proteinExistence type="predicted"/>
<comment type="caution">
    <text evidence="2">The sequence shown here is derived from an EMBL/GenBank/DDBJ whole genome shotgun (WGS) entry which is preliminary data.</text>
</comment>
<feature type="signal peptide" evidence="1">
    <location>
        <begin position="1"/>
        <end position="29"/>
    </location>
</feature>
<protein>
    <submittedName>
        <fullName evidence="2">Uncharacterized protein</fullName>
    </submittedName>
</protein>
<dbReference type="EMBL" id="BMFT01000001">
    <property type="protein sequence ID" value="GGH14720.1"/>
    <property type="molecule type" value="Genomic_DNA"/>
</dbReference>
<accession>A0ABQ1Y755</accession>
<gene>
    <name evidence="2" type="ORF">GCM10008013_08550</name>
</gene>
<evidence type="ECO:0000313" key="2">
    <source>
        <dbReference type="EMBL" id="GGH14720.1"/>
    </source>
</evidence>
<keyword evidence="1" id="KW-0732">Signal</keyword>
<keyword evidence="3" id="KW-1185">Reference proteome</keyword>
<evidence type="ECO:0000256" key="1">
    <source>
        <dbReference type="SAM" id="SignalP"/>
    </source>
</evidence>
<reference evidence="3" key="1">
    <citation type="journal article" date="2019" name="Int. J. Syst. Evol. Microbiol.">
        <title>The Global Catalogue of Microorganisms (GCM) 10K type strain sequencing project: providing services to taxonomists for standard genome sequencing and annotation.</title>
        <authorList>
            <consortium name="The Broad Institute Genomics Platform"/>
            <consortium name="The Broad Institute Genome Sequencing Center for Infectious Disease"/>
            <person name="Wu L."/>
            <person name="Ma J."/>
        </authorList>
    </citation>
    <scope>NUCLEOTIDE SEQUENCE [LARGE SCALE GENOMIC DNA]</scope>
    <source>
        <strain evidence="3">CGMCC 1.12769</strain>
    </source>
</reference>
<dbReference type="Proteomes" id="UP000659344">
    <property type="component" value="Unassembled WGS sequence"/>
</dbReference>
<sequence length="234" mass="26398">MSQKKRYRWLGISLLALIFLLALPMASFAANAQNVTESDLVIKYDCSSTATHQVWKIKNPTSYDYSSSWPNGGYWIARNSDGGVVKDHWLPNLTAGEEVTIEFDITKWGEFSGKNVPDRLAIADKDYKTLQYKFAVCEIEKKIVIEFDKTEGSKTYFNVTNTTDNEYAGQWYSFVGNEIYANDGYIKIPNDGQPHQLVVNYWDTKNNPLTKLTLSAPDSGWLGAGKPLVAVWTP</sequence>
<name>A0ABQ1Y755_9BACL</name>
<evidence type="ECO:0000313" key="3">
    <source>
        <dbReference type="Proteomes" id="UP000659344"/>
    </source>
</evidence>
<dbReference type="RefSeq" id="WP_188536147.1">
    <property type="nucleotide sequence ID" value="NZ_BMFT01000001.1"/>
</dbReference>